<name>A0A4R7PF54_9GAMM</name>
<dbReference type="Gene3D" id="3.40.50.720">
    <property type="entry name" value="NAD(P)-binding Rossmann-like Domain"/>
    <property type="match status" value="1"/>
</dbReference>
<dbReference type="FunFam" id="3.40.50.720:FF:000084">
    <property type="entry name" value="Short-chain dehydrogenase reductase"/>
    <property type="match status" value="1"/>
</dbReference>
<evidence type="ECO:0000256" key="3">
    <source>
        <dbReference type="ARBA" id="ARBA00023027"/>
    </source>
</evidence>
<keyword evidence="6" id="KW-1185">Reference proteome</keyword>
<evidence type="ECO:0000313" key="6">
    <source>
        <dbReference type="Proteomes" id="UP000295341"/>
    </source>
</evidence>
<gene>
    <name evidence="5" type="ORF">DFR24_1630</name>
</gene>
<dbReference type="GO" id="GO:0016491">
    <property type="term" value="F:oxidoreductase activity"/>
    <property type="evidence" value="ECO:0007669"/>
    <property type="project" value="UniProtKB-KW"/>
</dbReference>
<dbReference type="SMART" id="SM00822">
    <property type="entry name" value="PKS_KR"/>
    <property type="match status" value="1"/>
</dbReference>
<dbReference type="AlphaFoldDB" id="A0A4R7PF54"/>
<accession>A0A4R7PF54</accession>
<reference evidence="5 6" key="1">
    <citation type="submission" date="2019-03" db="EMBL/GenBank/DDBJ databases">
        <title>Genomic Encyclopedia of Type Strains, Phase IV (KMG-IV): sequencing the most valuable type-strain genomes for metagenomic binning, comparative biology and taxonomic classification.</title>
        <authorList>
            <person name="Goeker M."/>
        </authorList>
    </citation>
    <scope>NUCLEOTIDE SEQUENCE [LARGE SCALE GENOMIC DNA]</scope>
    <source>
        <strain evidence="5 6">DSM 26377</strain>
    </source>
</reference>
<dbReference type="InterPro" id="IPR020904">
    <property type="entry name" value="Sc_DH/Rdtase_CS"/>
</dbReference>
<sequence>MSLEGKVAIVTGGAGEIGAAAVRRLVAMGARVAIFDRDPDALKTMAAELGDKVSTHTCDVTDEAGMKSAIDAAAAHHGRLDIGVLNAGIPHERKPIQDLDMAVFDKVMAVNVRGVMLGLKYLFPHLKKVGGGSIVITASTESLRGNEGIVGYTASKHAVVGLCKTAALEWARHNIRVNCVNPGPCDTPLLRSVEEIMTKKGVANVREKSVAIIPMKRLARTEEVANFIGFLASDQASYSTGGTYLLDGGMLAGKQALEGQ</sequence>
<dbReference type="Proteomes" id="UP000295341">
    <property type="component" value="Unassembled WGS sequence"/>
</dbReference>
<protein>
    <submittedName>
        <fullName evidence="5">3-oxoacyl-[acyl-carrier protein] reductase</fullName>
    </submittedName>
</protein>
<keyword evidence="2" id="KW-0560">Oxidoreductase</keyword>
<keyword evidence="3" id="KW-0520">NAD</keyword>
<dbReference type="Pfam" id="PF13561">
    <property type="entry name" value="adh_short_C2"/>
    <property type="match status" value="1"/>
</dbReference>
<proteinExistence type="inferred from homology"/>
<organism evidence="5 6">
    <name type="scientific">Panacagrimonas perspica</name>
    <dbReference type="NCBI Taxonomy" id="381431"/>
    <lineage>
        <taxon>Bacteria</taxon>
        <taxon>Pseudomonadati</taxon>
        <taxon>Pseudomonadota</taxon>
        <taxon>Gammaproteobacteria</taxon>
        <taxon>Nevskiales</taxon>
        <taxon>Nevskiaceae</taxon>
        <taxon>Panacagrimonas</taxon>
    </lineage>
</organism>
<dbReference type="CDD" id="cd05233">
    <property type="entry name" value="SDR_c"/>
    <property type="match status" value="1"/>
</dbReference>
<feature type="domain" description="Ketoreductase" evidence="4">
    <location>
        <begin position="6"/>
        <end position="173"/>
    </location>
</feature>
<dbReference type="InterPro" id="IPR036291">
    <property type="entry name" value="NAD(P)-bd_dom_sf"/>
</dbReference>
<dbReference type="PANTHER" id="PTHR24321">
    <property type="entry name" value="DEHYDROGENASES, SHORT CHAIN"/>
    <property type="match status" value="1"/>
</dbReference>
<dbReference type="PROSITE" id="PS00061">
    <property type="entry name" value="ADH_SHORT"/>
    <property type="match status" value="1"/>
</dbReference>
<dbReference type="PRINTS" id="PR00081">
    <property type="entry name" value="GDHRDH"/>
</dbReference>
<dbReference type="EMBL" id="SOBT01000008">
    <property type="protein sequence ID" value="TDU32241.1"/>
    <property type="molecule type" value="Genomic_DNA"/>
</dbReference>
<comment type="caution">
    <text evidence="5">The sequence shown here is derived from an EMBL/GenBank/DDBJ whole genome shotgun (WGS) entry which is preliminary data.</text>
</comment>
<evidence type="ECO:0000259" key="4">
    <source>
        <dbReference type="SMART" id="SM00822"/>
    </source>
</evidence>
<dbReference type="NCBIfam" id="NF005559">
    <property type="entry name" value="PRK07231.1"/>
    <property type="match status" value="1"/>
</dbReference>
<evidence type="ECO:0000256" key="2">
    <source>
        <dbReference type="ARBA" id="ARBA00023002"/>
    </source>
</evidence>
<evidence type="ECO:0000256" key="1">
    <source>
        <dbReference type="ARBA" id="ARBA00006484"/>
    </source>
</evidence>
<dbReference type="InterPro" id="IPR002347">
    <property type="entry name" value="SDR_fam"/>
</dbReference>
<dbReference type="SUPFAM" id="SSF51735">
    <property type="entry name" value="NAD(P)-binding Rossmann-fold domains"/>
    <property type="match status" value="1"/>
</dbReference>
<dbReference type="PRINTS" id="PR00080">
    <property type="entry name" value="SDRFAMILY"/>
</dbReference>
<dbReference type="PANTHER" id="PTHR24321:SF8">
    <property type="entry name" value="ESTRADIOL 17-BETA-DEHYDROGENASE 8-RELATED"/>
    <property type="match status" value="1"/>
</dbReference>
<evidence type="ECO:0000313" key="5">
    <source>
        <dbReference type="EMBL" id="TDU32241.1"/>
    </source>
</evidence>
<dbReference type="InterPro" id="IPR057326">
    <property type="entry name" value="KR_dom"/>
</dbReference>
<comment type="similarity">
    <text evidence="1">Belongs to the short-chain dehydrogenases/reductases (SDR) family.</text>
</comment>